<dbReference type="SUPFAM" id="SSF55729">
    <property type="entry name" value="Acyl-CoA N-acyltransferases (Nat)"/>
    <property type="match status" value="1"/>
</dbReference>
<comment type="pathway">
    <text evidence="1">Amino-acid biosynthesis; L-arginine biosynthesis.</text>
</comment>
<dbReference type="Gene3D" id="3.40.630.30">
    <property type="match status" value="1"/>
</dbReference>
<proteinExistence type="predicted"/>
<evidence type="ECO:0000259" key="5">
    <source>
        <dbReference type="PROSITE" id="PS51186"/>
    </source>
</evidence>
<dbReference type="GO" id="GO:0006526">
    <property type="term" value="P:L-arginine biosynthetic process"/>
    <property type="evidence" value="ECO:0007669"/>
    <property type="project" value="UniProtKB-UniPathway"/>
</dbReference>
<accession>A0A813HRG5</accession>
<protein>
    <recommendedName>
        <fullName evidence="5">N-acetyltransferase domain-containing protein</fullName>
    </recommendedName>
</protein>
<feature type="compositionally biased region" description="Low complexity" evidence="4">
    <location>
        <begin position="29"/>
        <end position="40"/>
    </location>
</feature>
<dbReference type="InterPro" id="IPR000182">
    <property type="entry name" value="GNAT_dom"/>
</dbReference>
<dbReference type="InterPro" id="IPR036393">
    <property type="entry name" value="AceGlu_kinase-like_sf"/>
</dbReference>
<dbReference type="Gene3D" id="3.40.1160.10">
    <property type="entry name" value="Acetylglutamate kinase-like"/>
    <property type="match status" value="1"/>
</dbReference>
<dbReference type="NCBIfam" id="TIGR01890">
    <property type="entry name" value="N-Ac-Glu-synth"/>
    <property type="match status" value="1"/>
</dbReference>
<keyword evidence="3" id="KW-0012">Acyltransferase</keyword>
<dbReference type="PANTHER" id="PTHR30602:SF12">
    <property type="entry name" value="AMINO-ACID ACETYLTRANSFERASE NAGS1, CHLOROPLASTIC-RELATED"/>
    <property type="match status" value="1"/>
</dbReference>
<dbReference type="Pfam" id="PF00583">
    <property type="entry name" value="Acetyltransf_1"/>
    <property type="match status" value="1"/>
</dbReference>
<dbReference type="GO" id="GO:0005737">
    <property type="term" value="C:cytoplasm"/>
    <property type="evidence" value="ECO:0007669"/>
    <property type="project" value="InterPro"/>
</dbReference>
<dbReference type="EMBL" id="CAJNNV010032445">
    <property type="protein sequence ID" value="CAE8639999.1"/>
    <property type="molecule type" value="Genomic_DNA"/>
</dbReference>
<dbReference type="InterPro" id="IPR016181">
    <property type="entry name" value="Acyl_CoA_acyltransferase"/>
</dbReference>
<evidence type="ECO:0000256" key="1">
    <source>
        <dbReference type="ARBA" id="ARBA00004730"/>
    </source>
</evidence>
<gene>
    <name evidence="6" type="ORF">PGLA1383_LOCUS54967</name>
</gene>
<organism evidence="6 7">
    <name type="scientific">Polarella glacialis</name>
    <name type="common">Dinoflagellate</name>
    <dbReference type="NCBI Taxonomy" id="89957"/>
    <lineage>
        <taxon>Eukaryota</taxon>
        <taxon>Sar</taxon>
        <taxon>Alveolata</taxon>
        <taxon>Dinophyceae</taxon>
        <taxon>Suessiales</taxon>
        <taxon>Suessiaceae</taxon>
        <taxon>Polarella</taxon>
    </lineage>
</organism>
<dbReference type="PROSITE" id="PS51186">
    <property type="entry name" value="GNAT"/>
    <property type="match status" value="1"/>
</dbReference>
<feature type="non-terminal residue" evidence="6">
    <location>
        <position position="597"/>
    </location>
</feature>
<dbReference type="InterPro" id="IPR010167">
    <property type="entry name" value="NH2A_AcTrfase"/>
</dbReference>
<feature type="region of interest" description="Disordered" evidence="4">
    <location>
        <begin position="1"/>
        <end position="40"/>
    </location>
</feature>
<evidence type="ECO:0000256" key="3">
    <source>
        <dbReference type="ARBA" id="ARBA00023315"/>
    </source>
</evidence>
<keyword evidence="7" id="KW-1185">Reference proteome</keyword>
<feature type="domain" description="N-acetyltransferase" evidence="5">
    <location>
        <begin position="429"/>
        <end position="566"/>
    </location>
</feature>
<dbReference type="AlphaFoldDB" id="A0A813HRG5"/>
<evidence type="ECO:0000313" key="6">
    <source>
        <dbReference type="EMBL" id="CAE8639999.1"/>
    </source>
</evidence>
<dbReference type="OrthoDB" id="438291at2759"/>
<keyword evidence="2" id="KW-0808">Transferase</keyword>
<dbReference type="SUPFAM" id="SSF53633">
    <property type="entry name" value="Carbamate kinase-like"/>
    <property type="match status" value="1"/>
</dbReference>
<dbReference type="CDD" id="cd04301">
    <property type="entry name" value="NAT_SF"/>
    <property type="match status" value="1"/>
</dbReference>
<comment type="caution">
    <text evidence="6">The sequence shown here is derived from an EMBL/GenBank/DDBJ whole genome shotgun (WGS) entry which is preliminary data.</text>
</comment>
<dbReference type="GO" id="GO:0004042">
    <property type="term" value="F:L-glutamate N-acetyltransferase activity"/>
    <property type="evidence" value="ECO:0007669"/>
    <property type="project" value="InterPro"/>
</dbReference>
<dbReference type="UniPathway" id="UPA00068"/>
<dbReference type="OMA" id="PFWGNGS"/>
<feature type="compositionally biased region" description="Low complexity" evidence="4">
    <location>
        <begin position="1"/>
        <end position="14"/>
    </location>
</feature>
<dbReference type="Proteomes" id="UP000654075">
    <property type="component" value="Unassembled WGS sequence"/>
</dbReference>
<sequence length="597" mass="64823">VLAPRASSRRAQASGEPLRAAALPVSEHGGSSSSGSSTSQSSRCFRTLVCTSVCGILQNRCAGRARRRDGRKHSVVPGGTARRAALQRLPDADIIAAMQLDPSCLRVVPAEERSPASDGEELRGNWLPLFRGSAPYVAMFRKSVMVFHIPGRLLDSSCSEELKGLMGDISLCTLLGVRPVLVLSLEHQLLSRIQSEIGDEEAGSLDSLIEAMCARDPASANQVRRLMKQEAGLVCSEVEGILNRMADQSKQSFSVFASSQLFSTSPRRAASSASSSLLGRVHAIDSVQILRRLTEREVVCIIPLGAGSGSDPRYVPSEELATEVAKALKATKLIFFTRGQKIVDTTSGNALATLQLRDASRLVAYASDHPELLSDGQSAEVFRYLELLIQALGSGTRRGHLIDPMRGALLQELYTTDGSGTMISHDLYDGIRLANSGDVSGILGLIEPLAAKGLLRMRSTYEVECACNNRELVVWKRDDATLGCAQITMFEDAPDTAELGCFVVAPQCRGHGAVLLSYVEQLALVQGLRYLFLLTTETMQWFVEHGFKEASLDALPPSKRDSYDLSRSSKVFVKNIQEMPSEVQQRFTFVEVDTLDD</sequence>
<evidence type="ECO:0000256" key="2">
    <source>
        <dbReference type="ARBA" id="ARBA00022679"/>
    </source>
</evidence>
<reference evidence="6" key="1">
    <citation type="submission" date="2021-02" db="EMBL/GenBank/DDBJ databases">
        <authorList>
            <person name="Dougan E. K."/>
            <person name="Rhodes N."/>
            <person name="Thang M."/>
            <person name="Chan C."/>
        </authorList>
    </citation>
    <scope>NUCLEOTIDE SEQUENCE</scope>
</reference>
<name>A0A813HRG5_POLGL</name>
<evidence type="ECO:0000256" key="4">
    <source>
        <dbReference type="SAM" id="MobiDB-lite"/>
    </source>
</evidence>
<evidence type="ECO:0000313" key="7">
    <source>
        <dbReference type="Proteomes" id="UP000654075"/>
    </source>
</evidence>
<dbReference type="PANTHER" id="PTHR30602">
    <property type="entry name" value="AMINO-ACID ACETYLTRANSFERASE"/>
    <property type="match status" value="1"/>
</dbReference>